<keyword evidence="4" id="KW-1185">Reference proteome</keyword>
<sequence length="401" mass="44342">MDSNPAVLLPNLVARPLAASSSSSSCYASPPPSPRLRPHSKPIVQTSPLLLLPAEIRTLILVAAFGHRTIHADLDLVAAPPPAPSRLSTPPDGVSTTTIQRRDLIPLSDHDIRWKPTAHLCHRSCFDSAPRRRRSRRAALPAPLFVVDRDRCFTGGAPCTLPDCGLASCRIGALGWLLACRQAHAEGVAVLYRLNTFRLNESFALENAPRILPPAHVPAITQLSLSLTMGRPRVASDRIAYPRPRDAVEHLPALLARLPGTFPGLRRLHLVLAGEIWPETQLSAYCAPCPVLHASVEALLVRFEGLVRRWPALRLCEVAFDSSVYFPWLQIERGLEIDFKDYADFEQCPYTVWRSLPADDAHGVESSTADRRRLSGFWVCLDVWDAIPWSVMTDLYGKGPW</sequence>
<proteinExistence type="predicted"/>
<dbReference type="EMBL" id="JAAHCF010000134">
    <property type="protein sequence ID" value="KAK8147647.1"/>
    <property type="molecule type" value="Genomic_DNA"/>
</dbReference>
<feature type="region of interest" description="Disordered" evidence="1">
    <location>
        <begin position="21"/>
        <end position="41"/>
    </location>
</feature>
<evidence type="ECO:0000259" key="2">
    <source>
        <dbReference type="Pfam" id="PF24864"/>
    </source>
</evidence>
<organism evidence="3 4">
    <name type="scientific">Beauveria asiatica</name>
    <dbReference type="NCBI Taxonomy" id="1069075"/>
    <lineage>
        <taxon>Eukaryota</taxon>
        <taxon>Fungi</taxon>
        <taxon>Dikarya</taxon>
        <taxon>Ascomycota</taxon>
        <taxon>Pezizomycotina</taxon>
        <taxon>Sordariomycetes</taxon>
        <taxon>Hypocreomycetidae</taxon>
        <taxon>Hypocreales</taxon>
        <taxon>Cordycipitaceae</taxon>
        <taxon>Beauveria</taxon>
    </lineage>
</organism>
<dbReference type="PANTHER" id="PTHR38790:SF4">
    <property type="entry name" value="2EXR DOMAIN-CONTAINING PROTEIN"/>
    <property type="match status" value="1"/>
</dbReference>
<reference evidence="3 4" key="1">
    <citation type="submission" date="2020-02" db="EMBL/GenBank/DDBJ databases">
        <title>Comparative genomics of the hypocrealean fungal genus Beauvera.</title>
        <authorList>
            <person name="Showalter D.N."/>
            <person name="Bushley K.E."/>
            <person name="Rehner S.A."/>
        </authorList>
    </citation>
    <scope>NUCLEOTIDE SEQUENCE [LARGE SCALE GENOMIC DNA]</scope>
    <source>
        <strain evidence="3 4">ARSEF4384</strain>
    </source>
</reference>
<dbReference type="Proteomes" id="UP001397290">
    <property type="component" value="Unassembled WGS sequence"/>
</dbReference>
<feature type="domain" description="DUF7730" evidence="2">
    <location>
        <begin position="170"/>
        <end position="280"/>
    </location>
</feature>
<comment type="caution">
    <text evidence="3">The sequence shown here is derived from an EMBL/GenBank/DDBJ whole genome shotgun (WGS) entry which is preliminary data.</text>
</comment>
<dbReference type="InterPro" id="IPR056632">
    <property type="entry name" value="DUF7730"/>
</dbReference>
<dbReference type="Pfam" id="PF24864">
    <property type="entry name" value="DUF7730"/>
    <property type="match status" value="1"/>
</dbReference>
<evidence type="ECO:0000256" key="1">
    <source>
        <dbReference type="SAM" id="MobiDB-lite"/>
    </source>
</evidence>
<name>A0AAW0RZE1_9HYPO</name>
<evidence type="ECO:0000313" key="3">
    <source>
        <dbReference type="EMBL" id="KAK8147647.1"/>
    </source>
</evidence>
<gene>
    <name evidence="3" type="ORF">G3M48_001260</name>
</gene>
<dbReference type="PANTHER" id="PTHR38790">
    <property type="entry name" value="2EXR DOMAIN-CONTAINING PROTEIN-RELATED"/>
    <property type="match status" value="1"/>
</dbReference>
<protein>
    <recommendedName>
        <fullName evidence="2">DUF7730 domain-containing protein</fullName>
    </recommendedName>
</protein>
<accession>A0AAW0RZE1</accession>
<evidence type="ECO:0000313" key="4">
    <source>
        <dbReference type="Proteomes" id="UP001397290"/>
    </source>
</evidence>
<dbReference type="AlphaFoldDB" id="A0AAW0RZE1"/>